<dbReference type="PANTHER" id="PTHR34502:SF3">
    <property type="entry name" value="DUF6594 DOMAIN-CONTAINING PROTEIN"/>
    <property type="match status" value="1"/>
</dbReference>
<protein>
    <recommendedName>
        <fullName evidence="3">DUF6594 domain-containing protein</fullName>
    </recommendedName>
</protein>
<feature type="transmembrane region" description="Helical" evidence="2">
    <location>
        <begin position="365"/>
        <end position="384"/>
    </location>
</feature>
<evidence type="ECO:0000259" key="3">
    <source>
        <dbReference type="Pfam" id="PF20237"/>
    </source>
</evidence>
<dbReference type="PANTHER" id="PTHR34502">
    <property type="entry name" value="DUF6594 DOMAIN-CONTAINING PROTEIN-RELATED"/>
    <property type="match status" value="1"/>
</dbReference>
<evidence type="ECO:0000256" key="1">
    <source>
        <dbReference type="SAM" id="MobiDB-lite"/>
    </source>
</evidence>
<name>A0A6A6H0B0_VIRVR</name>
<sequence>MDESKDKARALEEGLCLDPERSPTSLSQPSTTTKFLQGTVLTEGERGVNFASPGVSASPLYNAEPGRRNRRHCFSFFWPSSPEKPSNDPAPQSKIYDIIVRQLESCPKGYPHLAAFLDSDENFMVYRRFGYLQSRLLLEKQDELRKLERKLDLIDDYNKTANPTLLQMRDLTEEEGAAPRRALFTQIEERFREYTSLLITAQHLVSFNKPASGDYKSVINYMKEVEPVTQKERDWVRHLEDLVTLRNGREHAWLDSGIEHLLQFFQQRLGLKKIVEHLFCSTETKKKCRSGGVYYSRGRINRAASGIIIFTILALLVIPIYILYYLVADVGTSRAYAICIGVLLVSTLAFSAVISLFTRARRHEILAAAAAYCATLVVFIGNVGGNAGGNVGKNAPWWH</sequence>
<keyword evidence="2" id="KW-1133">Transmembrane helix</keyword>
<feature type="domain" description="DUF6594" evidence="3">
    <location>
        <begin position="110"/>
        <end position="377"/>
    </location>
</feature>
<dbReference type="InterPro" id="IPR046529">
    <property type="entry name" value="DUF6594"/>
</dbReference>
<keyword evidence="2" id="KW-0812">Transmembrane</keyword>
<feature type="region of interest" description="Disordered" evidence="1">
    <location>
        <begin position="1"/>
        <end position="33"/>
    </location>
</feature>
<evidence type="ECO:0000313" key="5">
    <source>
        <dbReference type="Proteomes" id="UP000800092"/>
    </source>
</evidence>
<feature type="transmembrane region" description="Helical" evidence="2">
    <location>
        <begin position="307"/>
        <end position="327"/>
    </location>
</feature>
<reference evidence="4" key="1">
    <citation type="journal article" date="2020" name="Stud. Mycol.">
        <title>101 Dothideomycetes genomes: a test case for predicting lifestyles and emergence of pathogens.</title>
        <authorList>
            <person name="Haridas S."/>
            <person name="Albert R."/>
            <person name="Binder M."/>
            <person name="Bloem J."/>
            <person name="Labutti K."/>
            <person name="Salamov A."/>
            <person name="Andreopoulos B."/>
            <person name="Baker S."/>
            <person name="Barry K."/>
            <person name="Bills G."/>
            <person name="Bluhm B."/>
            <person name="Cannon C."/>
            <person name="Castanera R."/>
            <person name="Culley D."/>
            <person name="Daum C."/>
            <person name="Ezra D."/>
            <person name="Gonzalez J."/>
            <person name="Henrissat B."/>
            <person name="Kuo A."/>
            <person name="Liang C."/>
            <person name="Lipzen A."/>
            <person name="Lutzoni F."/>
            <person name="Magnuson J."/>
            <person name="Mondo S."/>
            <person name="Nolan M."/>
            <person name="Ohm R."/>
            <person name="Pangilinan J."/>
            <person name="Park H.-J."/>
            <person name="Ramirez L."/>
            <person name="Alfaro M."/>
            <person name="Sun H."/>
            <person name="Tritt A."/>
            <person name="Yoshinaga Y."/>
            <person name="Zwiers L.-H."/>
            <person name="Turgeon B."/>
            <person name="Goodwin S."/>
            <person name="Spatafora J."/>
            <person name="Crous P."/>
            <person name="Grigoriev I."/>
        </authorList>
    </citation>
    <scope>NUCLEOTIDE SEQUENCE</scope>
    <source>
        <strain evidence="4">Tuck. ex Michener</strain>
    </source>
</reference>
<keyword evidence="2" id="KW-0472">Membrane</keyword>
<gene>
    <name evidence="4" type="ORF">EV356DRAFT_293280</name>
</gene>
<accession>A0A6A6H0B0</accession>
<dbReference type="Proteomes" id="UP000800092">
    <property type="component" value="Unassembled WGS sequence"/>
</dbReference>
<organism evidence="4 5">
    <name type="scientific">Viridothelium virens</name>
    <name type="common">Speckled blister lichen</name>
    <name type="synonym">Trypethelium virens</name>
    <dbReference type="NCBI Taxonomy" id="1048519"/>
    <lineage>
        <taxon>Eukaryota</taxon>
        <taxon>Fungi</taxon>
        <taxon>Dikarya</taxon>
        <taxon>Ascomycota</taxon>
        <taxon>Pezizomycotina</taxon>
        <taxon>Dothideomycetes</taxon>
        <taxon>Dothideomycetes incertae sedis</taxon>
        <taxon>Trypetheliales</taxon>
        <taxon>Trypetheliaceae</taxon>
        <taxon>Viridothelium</taxon>
    </lineage>
</organism>
<keyword evidence="5" id="KW-1185">Reference proteome</keyword>
<evidence type="ECO:0000256" key="2">
    <source>
        <dbReference type="SAM" id="Phobius"/>
    </source>
</evidence>
<feature type="transmembrane region" description="Helical" evidence="2">
    <location>
        <begin position="333"/>
        <end position="358"/>
    </location>
</feature>
<feature type="compositionally biased region" description="Low complexity" evidence="1">
    <location>
        <begin position="22"/>
        <end position="33"/>
    </location>
</feature>
<dbReference type="EMBL" id="ML991827">
    <property type="protein sequence ID" value="KAF2231422.1"/>
    <property type="molecule type" value="Genomic_DNA"/>
</dbReference>
<proteinExistence type="predicted"/>
<feature type="compositionally biased region" description="Basic and acidic residues" evidence="1">
    <location>
        <begin position="1"/>
        <end position="12"/>
    </location>
</feature>
<dbReference type="AlphaFoldDB" id="A0A6A6H0B0"/>
<dbReference type="Pfam" id="PF20237">
    <property type="entry name" value="DUF6594"/>
    <property type="match status" value="1"/>
</dbReference>
<evidence type="ECO:0000313" key="4">
    <source>
        <dbReference type="EMBL" id="KAF2231422.1"/>
    </source>
</evidence>
<dbReference type="OrthoDB" id="3533814at2759"/>